<sequence>MELLEECKLCGKSAVLQNSHIIPRSYYKRLKRESNQLVVIVDDAHTKPALSNSDPKEKLLCLECERYLSDKYESYGTKLFRSSRNVIQSKDFITINGFNYKRFYLYFVSILWRASISKNKNFSNVSLGPEIETLLKYCINNDRIKIGSGNSLKLDNFIRLSVVRIIDSTNHIADYVIKGIMLNFKFKEDKNNKSYVYYSILEGFLIFFTVLIDLDIHSARANRLSTQMVSGSSAKIMKVEITKDEELTNIFNLMIRNCKRNL</sequence>
<dbReference type="RefSeq" id="WP_050120133.1">
    <property type="nucleotide sequence ID" value="NZ_CAWMAB010000024.1"/>
</dbReference>
<evidence type="ECO:0000313" key="1">
    <source>
        <dbReference type="EMBL" id="CNF58517.1"/>
    </source>
</evidence>
<evidence type="ECO:0008006" key="3">
    <source>
        <dbReference type="Google" id="ProtNLM"/>
    </source>
</evidence>
<accession>A0A0T9M3X4</accession>
<dbReference type="Proteomes" id="UP000045824">
    <property type="component" value="Unassembled WGS sequence"/>
</dbReference>
<gene>
    <name evidence="1" type="ORF">ERS008491_04163</name>
</gene>
<evidence type="ECO:0000313" key="2">
    <source>
        <dbReference type="Proteomes" id="UP000045824"/>
    </source>
</evidence>
<reference evidence="1 2" key="1">
    <citation type="submission" date="2015-03" db="EMBL/GenBank/DDBJ databases">
        <authorList>
            <person name="Murphy D."/>
        </authorList>
    </citation>
    <scope>NUCLEOTIDE SEQUENCE [LARGE SCALE GENOMIC DNA]</scope>
    <source>
        <strain evidence="1 2">FCF326</strain>
    </source>
</reference>
<protein>
    <recommendedName>
        <fullName evidence="3">HNH endonuclease</fullName>
    </recommendedName>
</protein>
<proteinExistence type="predicted"/>
<dbReference type="EMBL" id="CPYI01000024">
    <property type="protein sequence ID" value="CNF58517.1"/>
    <property type="molecule type" value="Genomic_DNA"/>
</dbReference>
<dbReference type="AlphaFoldDB" id="A0A0T9M3X4"/>
<name>A0A0T9M3X4_YERKR</name>
<organism evidence="1 2">
    <name type="scientific">Yersinia kristensenii</name>
    <dbReference type="NCBI Taxonomy" id="28152"/>
    <lineage>
        <taxon>Bacteria</taxon>
        <taxon>Pseudomonadati</taxon>
        <taxon>Pseudomonadota</taxon>
        <taxon>Gammaproteobacteria</taxon>
        <taxon>Enterobacterales</taxon>
        <taxon>Yersiniaceae</taxon>
        <taxon>Yersinia</taxon>
    </lineage>
</organism>